<reference evidence="11" key="1">
    <citation type="submission" date="2020-11" db="EMBL/GenBank/DDBJ databases">
        <authorList>
            <consortium name="DOE Joint Genome Institute"/>
            <person name="Ahrendt S."/>
            <person name="Riley R."/>
            <person name="Andreopoulos W."/>
            <person name="Labutti K."/>
            <person name="Pangilinan J."/>
            <person name="Ruiz-Duenas F.J."/>
            <person name="Barrasa J.M."/>
            <person name="Sanchez-Garcia M."/>
            <person name="Camarero S."/>
            <person name="Miyauchi S."/>
            <person name="Serrano A."/>
            <person name="Linde D."/>
            <person name="Babiker R."/>
            <person name="Drula E."/>
            <person name="Ayuso-Fernandez I."/>
            <person name="Pacheco R."/>
            <person name="Padilla G."/>
            <person name="Ferreira P."/>
            <person name="Barriuso J."/>
            <person name="Kellner H."/>
            <person name="Castanera R."/>
            <person name="Alfaro M."/>
            <person name="Ramirez L."/>
            <person name="Pisabarro A.G."/>
            <person name="Kuo A."/>
            <person name="Tritt A."/>
            <person name="Lipzen A."/>
            <person name="He G."/>
            <person name="Yan M."/>
            <person name="Ng V."/>
            <person name="Cullen D."/>
            <person name="Martin F."/>
            <person name="Rosso M.-N."/>
            <person name="Henrissat B."/>
            <person name="Hibbett D."/>
            <person name="Martinez A.T."/>
            <person name="Grigoriev I.V."/>
        </authorList>
    </citation>
    <scope>NUCLEOTIDE SEQUENCE</scope>
    <source>
        <strain evidence="11">CBS 247.69</strain>
    </source>
</reference>
<evidence type="ECO:0000259" key="10">
    <source>
        <dbReference type="Pfam" id="PF23358"/>
    </source>
</evidence>
<comment type="function">
    <text evidence="8">Subunit of the oligosaccharyl transferase (OST) complex that catalyzes the initial transfer of a defined glycan (Glc(3)Man(9)GlcNAc(2) in eukaryotes) from the lipid carrier dolichol-pyrophosphate to an asparagine residue within an Asn-X-Ser/Thr consensus motif in nascent polypeptide chains, the first step in protein N-glycosylation. N-glycosylation occurs cotranslationally and the complex associates with the Sec61 complex at the channel-forming translocon complex that mediates protein translocation across the endoplasmic reticulum (ER).</text>
</comment>
<sequence>MLLFRSLLCAIGLAGVVYAKSSKGDSVLVVVEPKQQDNYSIFFNGLREQGYDITFRAPKAETPAVIEFDAPSFAHVILFAPDTKILAKDLTPQSVVDLLSHNTNVIVALSSKQTAISTLAAEFSLVLPPPGSPLMSYFPERTDPATVVPVPVPASHPMLTPNLPPVWFSGVPHSLGNNPLLVPILRAPSESFAAEIDGGSADALVDAAERGGEGLWAGSQLGLVTGFQTLNGARITWVGGVDIFSDEFANKEVVKGLKSGNEQFVRDISAWTFHESMVLRIDETTHHRVNSTTPLEQYTTNDQIVYEARISSYDPKTTTWVPYSGLKDLQLEFTMLDPHIRTALLPVKGQPGKYSVTFRAPDRHGVFKFVINYKRKGLTYLQSSTTVAVVPPRHDGYPRFLSAAWPYYTGAISTSIAFFLFSAIWLAADSRDQKKGKGHKSE</sequence>
<dbReference type="GO" id="GO:0018279">
    <property type="term" value="P:protein N-linked glycosylation via asparagine"/>
    <property type="evidence" value="ECO:0007669"/>
    <property type="project" value="UniProtKB-UniRule"/>
</dbReference>
<keyword evidence="8" id="KW-0732">Signal</keyword>
<gene>
    <name evidence="11" type="ORF">BDZ94DRAFT_1281956</name>
</gene>
<dbReference type="InterPro" id="IPR055457">
    <property type="entry name" value="OST48_N"/>
</dbReference>
<protein>
    <recommendedName>
        <fullName evidence="8">Dolichyl-diphosphooligosaccharide--protein glycosyltransferase subunit WBP1</fullName>
        <shortName evidence="8">Oligosaccharyl transferase subunit WBP1</shortName>
    </recommendedName>
</protein>
<accession>A0A9P5YA30</accession>
<dbReference type="OrthoDB" id="29105at2759"/>
<comment type="similarity">
    <text evidence="3 8">Belongs to the DDOST 48 kDa subunit family.</text>
</comment>
<evidence type="ECO:0000259" key="9">
    <source>
        <dbReference type="Pfam" id="PF03345"/>
    </source>
</evidence>
<keyword evidence="6 8" id="KW-1133">Transmembrane helix</keyword>
<dbReference type="GO" id="GO:0016740">
    <property type="term" value="F:transferase activity"/>
    <property type="evidence" value="ECO:0007669"/>
    <property type="project" value="UniProtKB-KW"/>
</dbReference>
<keyword evidence="7 8" id="KW-0472">Membrane</keyword>
<organism evidence="11 12">
    <name type="scientific">Collybia nuda</name>
    <dbReference type="NCBI Taxonomy" id="64659"/>
    <lineage>
        <taxon>Eukaryota</taxon>
        <taxon>Fungi</taxon>
        <taxon>Dikarya</taxon>
        <taxon>Basidiomycota</taxon>
        <taxon>Agaricomycotina</taxon>
        <taxon>Agaricomycetes</taxon>
        <taxon>Agaricomycetidae</taxon>
        <taxon>Agaricales</taxon>
        <taxon>Tricholomatineae</taxon>
        <taxon>Clitocybaceae</taxon>
        <taxon>Collybia</taxon>
    </lineage>
</organism>
<dbReference type="Pfam" id="PF03345">
    <property type="entry name" value="OST48_N"/>
    <property type="match status" value="1"/>
</dbReference>
<evidence type="ECO:0000256" key="6">
    <source>
        <dbReference type="ARBA" id="ARBA00022989"/>
    </source>
</evidence>
<name>A0A9P5YA30_9AGAR</name>
<feature type="chain" id="PRO_5040529480" description="Dolichyl-diphosphooligosaccharide--protein glycosyltransferase subunit WBP1" evidence="8">
    <location>
        <begin position="20"/>
        <end position="442"/>
    </location>
</feature>
<dbReference type="Pfam" id="PF23358">
    <property type="entry name" value="OST48_MD"/>
    <property type="match status" value="1"/>
</dbReference>
<keyword evidence="5 8" id="KW-0256">Endoplasmic reticulum</keyword>
<dbReference type="Proteomes" id="UP000807353">
    <property type="component" value="Unassembled WGS sequence"/>
</dbReference>
<dbReference type="PANTHER" id="PTHR10830:SF0">
    <property type="entry name" value="DOLICHYL-DIPHOSPHOOLIGOSACCHARIDE--PROTEIN GLYCOSYLTRANSFERASE 48 KDA SUBUNIT"/>
    <property type="match status" value="1"/>
</dbReference>
<dbReference type="PANTHER" id="PTHR10830">
    <property type="entry name" value="DOLICHYL-DIPHOSPHOOLIGOSACCHARIDE--PROTEIN GLYCOSYLTRANSFERASE 48 KDA SUBUNIT"/>
    <property type="match status" value="1"/>
</dbReference>
<evidence type="ECO:0000256" key="1">
    <source>
        <dbReference type="ARBA" id="ARBA00004479"/>
    </source>
</evidence>
<evidence type="ECO:0000256" key="5">
    <source>
        <dbReference type="ARBA" id="ARBA00022824"/>
    </source>
</evidence>
<keyword evidence="11" id="KW-0808">Transferase</keyword>
<keyword evidence="4 8" id="KW-0812">Transmembrane</keyword>
<comment type="subunit">
    <text evidence="8">Component of the oligosaccharyltransferase (OST) complex.</text>
</comment>
<dbReference type="AlphaFoldDB" id="A0A9P5YA30"/>
<evidence type="ECO:0000256" key="8">
    <source>
        <dbReference type="RuleBase" id="RU361142"/>
    </source>
</evidence>
<dbReference type="InterPro" id="IPR005013">
    <property type="entry name" value="DDOST_48_kDa_subunit"/>
</dbReference>
<comment type="pathway">
    <text evidence="2 8">Protein modification; protein glycosylation.</text>
</comment>
<feature type="transmembrane region" description="Helical" evidence="8">
    <location>
        <begin position="405"/>
        <end position="428"/>
    </location>
</feature>
<evidence type="ECO:0000256" key="3">
    <source>
        <dbReference type="ARBA" id="ARBA00008743"/>
    </source>
</evidence>
<evidence type="ECO:0000313" key="12">
    <source>
        <dbReference type="Proteomes" id="UP000807353"/>
    </source>
</evidence>
<feature type="signal peptide" evidence="8">
    <location>
        <begin position="1"/>
        <end position="19"/>
    </location>
</feature>
<dbReference type="GO" id="GO:0008250">
    <property type="term" value="C:oligosaccharyltransferase complex"/>
    <property type="evidence" value="ECO:0007669"/>
    <property type="project" value="TreeGrafter"/>
</dbReference>
<proteinExistence type="inferred from homology"/>
<dbReference type="InterPro" id="IPR055459">
    <property type="entry name" value="OST48_MD"/>
</dbReference>
<evidence type="ECO:0000313" key="11">
    <source>
        <dbReference type="EMBL" id="KAF9464606.1"/>
    </source>
</evidence>
<evidence type="ECO:0000256" key="7">
    <source>
        <dbReference type="ARBA" id="ARBA00023136"/>
    </source>
</evidence>
<feature type="domain" description="OST48 N-terminal" evidence="9">
    <location>
        <begin position="27"/>
        <end position="272"/>
    </location>
</feature>
<dbReference type="EMBL" id="MU150253">
    <property type="protein sequence ID" value="KAF9464606.1"/>
    <property type="molecule type" value="Genomic_DNA"/>
</dbReference>
<keyword evidence="12" id="KW-1185">Reference proteome</keyword>
<feature type="domain" description="OST48 middle" evidence="10">
    <location>
        <begin position="286"/>
        <end position="427"/>
    </location>
</feature>
<comment type="subcellular location">
    <subcellularLocation>
        <location evidence="8">Endoplasmic reticulum membrane</location>
        <topology evidence="8">Single-pass type I membrane protein</topology>
    </subcellularLocation>
    <subcellularLocation>
        <location evidence="1">Membrane</location>
        <topology evidence="1">Single-pass type I membrane protein</topology>
    </subcellularLocation>
</comment>
<evidence type="ECO:0000256" key="4">
    <source>
        <dbReference type="ARBA" id="ARBA00022692"/>
    </source>
</evidence>
<comment type="caution">
    <text evidence="11">The sequence shown here is derived from an EMBL/GenBank/DDBJ whole genome shotgun (WGS) entry which is preliminary data.</text>
</comment>
<evidence type="ECO:0000256" key="2">
    <source>
        <dbReference type="ARBA" id="ARBA00004922"/>
    </source>
</evidence>